<feature type="transmembrane region" description="Helical" evidence="1">
    <location>
        <begin position="50"/>
        <end position="71"/>
    </location>
</feature>
<reference evidence="2" key="1">
    <citation type="journal article" date="2020" name="Nature">
        <title>Giant virus diversity and host interactions through global metagenomics.</title>
        <authorList>
            <person name="Schulz F."/>
            <person name="Roux S."/>
            <person name="Paez-Espino D."/>
            <person name="Jungbluth S."/>
            <person name="Walsh D.A."/>
            <person name="Denef V.J."/>
            <person name="McMahon K.D."/>
            <person name="Konstantinidis K.T."/>
            <person name="Eloe-Fadrosh E.A."/>
            <person name="Kyrpides N.C."/>
            <person name="Woyke T."/>
        </authorList>
    </citation>
    <scope>NUCLEOTIDE SEQUENCE</scope>
    <source>
        <strain evidence="2">GVMAG-S-1091796-13</strain>
    </source>
</reference>
<organism evidence="2">
    <name type="scientific">viral metagenome</name>
    <dbReference type="NCBI Taxonomy" id="1070528"/>
    <lineage>
        <taxon>unclassified sequences</taxon>
        <taxon>metagenomes</taxon>
        <taxon>organismal metagenomes</taxon>
    </lineage>
</organism>
<dbReference type="EMBL" id="MN740714">
    <property type="protein sequence ID" value="QHS80558.1"/>
    <property type="molecule type" value="Genomic_DNA"/>
</dbReference>
<evidence type="ECO:0000256" key="1">
    <source>
        <dbReference type="SAM" id="Phobius"/>
    </source>
</evidence>
<name>A0A6C0ALC2_9ZZZZ</name>
<evidence type="ECO:0000313" key="2">
    <source>
        <dbReference type="EMBL" id="QHS80614.1"/>
    </source>
</evidence>
<protein>
    <submittedName>
        <fullName evidence="2">Uncharacterized protein</fullName>
    </submittedName>
</protein>
<dbReference type="AlphaFoldDB" id="A0A6C0ALC2"/>
<accession>A0A6C0ALC2</accession>
<dbReference type="EMBL" id="MN740715">
    <property type="protein sequence ID" value="QHS80614.1"/>
    <property type="molecule type" value="Genomic_DNA"/>
</dbReference>
<keyword evidence="1" id="KW-1133">Transmembrane helix</keyword>
<sequence>MNTQMLMTAISLLLVGIFSIATSSIAIECYDYKDTTKTIKEAKEGNYTFVIVNLVFAIIMVIVSFASAYFATQG</sequence>
<keyword evidence="1" id="KW-0472">Membrane</keyword>
<keyword evidence="1" id="KW-0812">Transmembrane</keyword>
<proteinExistence type="predicted"/>